<dbReference type="CDD" id="cd18551">
    <property type="entry name" value="ABC_6TM_LmrA_like"/>
    <property type="match status" value="1"/>
</dbReference>
<dbReference type="PROSITE" id="PS00211">
    <property type="entry name" value="ABC_TRANSPORTER_1"/>
    <property type="match status" value="1"/>
</dbReference>
<dbReference type="SUPFAM" id="SSF52540">
    <property type="entry name" value="P-loop containing nucleoside triphosphate hydrolases"/>
    <property type="match status" value="1"/>
</dbReference>
<dbReference type="PROSITE" id="PS50929">
    <property type="entry name" value="ABC_TM1F"/>
    <property type="match status" value="1"/>
</dbReference>
<organism evidence="13 14">
    <name type="scientific">Prauserella rugosa</name>
    <dbReference type="NCBI Taxonomy" id="43354"/>
    <lineage>
        <taxon>Bacteria</taxon>
        <taxon>Bacillati</taxon>
        <taxon>Actinomycetota</taxon>
        <taxon>Actinomycetes</taxon>
        <taxon>Pseudonocardiales</taxon>
        <taxon>Pseudonocardiaceae</taxon>
        <taxon>Prauserella</taxon>
    </lineage>
</organism>
<dbReference type="SUPFAM" id="SSF90123">
    <property type="entry name" value="ABC transporter transmembrane region"/>
    <property type="match status" value="1"/>
</dbReference>
<dbReference type="GO" id="GO:0005886">
    <property type="term" value="C:plasma membrane"/>
    <property type="evidence" value="ECO:0007669"/>
    <property type="project" value="UniProtKB-SubCell"/>
</dbReference>
<comment type="similarity">
    <text evidence="9">Belongs to the ABC transporter superfamily. Lipid exporter (TC 3.A.1.106) family.</text>
</comment>
<dbReference type="Gene3D" id="3.40.50.300">
    <property type="entry name" value="P-loop containing nucleotide triphosphate hydrolases"/>
    <property type="match status" value="1"/>
</dbReference>
<dbReference type="Pfam" id="PF00664">
    <property type="entry name" value="ABC_membrane"/>
    <property type="match status" value="1"/>
</dbReference>
<sequence length="600" mass="63580">MNPRNRQESARPVGLLGLVRLLGPHRGIAAIAAVLVLVASALGLAQPMLAGAVIERVRTEQPVTGLALALAALFIGQILVDTGGRYMLERVGESVVLSLRQRLVHSLLRLRINVLDQHRVGDLISRASSDTSMLRDSVTRNVVEIVVGAVTVAGATVLMVLLDPVIFAVVVVVFVIAAGGVSLVLSRIRDAGEQAQNAVGEFSSDLERGLSALRTIRIHRAETTETERIGQSAREAYAAGIRGARLSASATPAMQLAATGSFLLVLVIGGMRVASGTLPLGDLIALLLYATYLVVPLGNMLEGITIAKRALGALQRVEDALHLPTEPAEPAERATPSISDAGVEPKAVLRFRDVRFAYDGRPALRGLSFELPPGTRTAIVGSSGAGKSTVLSLICRFRDPDGGDIDYLDQPATQLSRAQCRALIGLVEQDSPVLHGTVRDNLALAAPEASDQAMWHALRQANLHEFVAQLPQGLDTPLGEHGSQLSGGERQRLAIARALLARPPLLLLDEPTSSLDTANEHLIMEALTQLPAHCAVLIVAHRLSTIRSADRVLLLDSGNLVATGTHDELLDQAPQYRLLLAGHTDGDVLDTTTAETGAHP</sequence>
<dbReference type="AlphaFoldDB" id="A0A660CC11"/>
<keyword evidence="8 10" id="KW-0472">Membrane</keyword>
<proteinExistence type="inferred from homology"/>
<dbReference type="OrthoDB" id="9806127at2"/>
<evidence type="ECO:0000313" key="14">
    <source>
        <dbReference type="Proteomes" id="UP000317303"/>
    </source>
</evidence>
<keyword evidence="14" id="KW-1185">Reference proteome</keyword>
<dbReference type="RefSeq" id="WP_084705875.1">
    <property type="nucleotide sequence ID" value="NZ_JOIJ01000009.1"/>
</dbReference>
<comment type="subcellular location">
    <subcellularLocation>
        <location evidence="1">Cell membrane</location>
        <topology evidence="1">Multi-pass membrane protein</topology>
    </subcellularLocation>
</comment>
<dbReference type="InterPro" id="IPR011527">
    <property type="entry name" value="ABC1_TM_dom"/>
</dbReference>
<feature type="transmembrane region" description="Helical" evidence="10">
    <location>
        <begin position="252"/>
        <end position="271"/>
    </location>
</feature>
<evidence type="ECO:0000259" key="12">
    <source>
        <dbReference type="PROSITE" id="PS50929"/>
    </source>
</evidence>
<feature type="transmembrane region" description="Helical" evidence="10">
    <location>
        <begin position="283"/>
        <end position="301"/>
    </location>
</feature>
<evidence type="ECO:0000256" key="1">
    <source>
        <dbReference type="ARBA" id="ARBA00004651"/>
    </source>
</evidence>
<dbReference type="GO" id="GO:0015421">
    <property type="term" value="F:ABC-type oligopeptide transporter activity"/>
    <property type="evidence" value="ECO:0007669"/>
    <property type="project" value="TreeGrafter"/>
</dbReference>
<evidence type="ECO:0000256" key="9">
    <source>
        <dbReference type="ARBA" id="ARBA00061644"/>
    </source>
</evidence>
<comment type="caution">
    <text evidence="13">The sequence shown here is derived from an EMBL/GenBank/DDBJ whole genome shotgun (WGS) entry which is preliminary data.</text>
</comment>
<evidence type="ECO:0000256" key="7">
    <source>
        <dbReference type="ARBA" id="ARBA00022989"/>
    </source>
</evidence>
<keyword evidence="3" id="KW-1003">Cell membrane</keyword>
<dbReference type="InterPro" id="IPR039421">
    <property type="entry name" value="Type_1_exporter"/>
</dbReference>
<feature type="transmembrane region" description="Helical" evidence="10">
    <location>
        <begin position="28"/>
        <end position="50"/>
    </location>
</feature>
<dbReference type="InterPro" id="IPR003593">
    <property type="entry name" value="AAA+_ATPase"/>
</dbReference>
<evidence type="ECO:0000256" key="5">
    <source>
        <dbReference type="ARBA" id="ARBA00022741"/>
    </source>
</evidence>
<dbReference type="Pfam" id="PF00005">
    <property type="entry name" value="ABC_tran"/>
    <property type="match status" value="1"/>
</dbReference>
<dbReference type="InterPro" id="IPR027417">
    <property type="entry name" value="P-loop_NTPase"/>
</dbReference>
<dbReference type="FunFam" id="3.40.50.300:FF:000299">
    <property type="entry name" value="ABC transporter ATP-binding protein/permease"/>
    <property type="match status" value="1"/>
</dbReference>
<name>A0A660CC11_9PSEU</name>
<evidence type="ECO:0000256" key="8">
    <source>
        <dbReference type="ARBA" id="ARBA00023136"/>
    </source>
</evidence>
<dbReference type="GO" id="GO:0016887">
    <property type="term" value="F:ATP hydrolysis activity"/>
    <property type="evidence" value="ECO:0007669"/>
    <property type="project" value="InterPro"/>
</dbReference>
<feature type="transmembrane region" description="Helical" evidence="10">
    <location>
        <begin position="142"/>
        <end position="160"/>
    </location>
</feature>
<dbReference type="SMART" id="SM00382">
    <property type="entry name" value="AAA"/>
    <property type="match status" value="1"/>
</dbReference>
<dbReference type="GO" id="GO:0005524">
    <property type="term" value="F:ATP binding"/>
    <property type="evidence" value="ECO:0007669"/>
    <property type="project" value="UniProtKB-KW"/>
</dbReference>
<keyword evidence="2" id="KW-0813">Transport</keyword>
<feature type="domain" description="ABC transporter" evidence="11">
    <location>
        <begin position="349"/>
        <end position="582"/>
    </location>
</feature>
<dbReference type="InterPro" id="IPR003439">
    <property type="entry name" value="ABC_transporter-like_ATP-bd"/>
</dbReference>
<keyword evidence="5" id="KW-0547">Nucleotide-binding</keyword>
<reference evidence="13 14" key="1">
    <citation type="submission" date="2019-07" db="EMBL/GenBank/DDBJ databases">
        <title>R&amp;d 2014.</title>
        <authorList>
            <person name="Klenk H.-P."/>
        </authorList>
    </citation>
    <scope>NUCLEOTIDE SEQUENCE [LARGE SCALE GENOMIC DNA]</scope>
    <source>
        <strain evidence="13 14">DSM 43194</strain>
    </source>
</reference>
<evidence type="ECO:0000259" key="11">
    <source>
        <dbReference type="PROSITE" id="PS50893"/>
    </source>
</evidence>
<dbReference type="InterPro" id="IPR036640">
    <property type="entry name" value="ABC1_TM_sf"/>
</dbReference>
<feature type="domain" description="ABC transmembrane type-1" evidence="12">
    <location>
        <begin position="30"/>
        <end position="309"/>
    </location>
</feature>
<dbReference type="PANTHER" id="PTHR43394">
    <property type="entry name" value="ATP-DEPENDENT PERMEASE MDL1, MITOCHONDRIAL"/>
    <property type="match status" value="1"/>
</dbReference>
<dbReference type="EMBL" id="VLJV01000001">
    <property type="protein sequence ID" value="TWH19293.1"/>
    <property type="molecule type" value="Genomic_DNA"/>
</dbReference>
<evidence type="ECO:0000256" key="6">
    <source>
        <dbReference type="ARBA" id="ARBA00022840"/>
    </source>
</evidence>
<protein>
    <submittedName>
        <fullName evidence="13">ATP-binding cassette subfamily C protein</fullName>
    </submittedName>
</protein>
<keyword evidence="6 13" id="KW-0067">ATP-binding</keyword>
<evidence type="ECO:0000256" key="3">
    <source>
        <dbReference type="ARBA" id="ARBA00022475"/>
    </source>
</evidence>
<dbReference type="PANTHER" id="PTHR43394:SF1">
    <property type="entry name" value="ATP-BINDING CASSETTE SUB-FAMILY B MEMBER 10, MITOCHONDRIAL"/>
    <property type="match status" value="1"/>
</dbReference>
<accession>A0A660CC11</accession>
<gene>
    <name evidence="13" type="ORF">JD82_01116</name>
</gene>
<feature type="transmembrane region" description="Helical" evidence="10">
    <location>
        <begin position="62"/>
        <end position="80"/>
    </location>
</feature>
<evidence type="ECO:0000313" key="13">
    <source>
        <dbReference type="EMBL" id="TWH19293.1"/>
    </source>
</evidence>
<dbReference type="InterPro" id="IPR017871">
    <property type="entry name" value="ABC_transporter-like_CS"/>
</dbReference>
<dbReference type="Proteomes" id="UP000317303">
    <property type="component" value="Unassembled WGS sequence"/>
</dbReference>
<keyword evidence="4 10" id="KW-0812">Transmembrane</keyword>
<keyword evidence="7 10" id="KW-1133">Transmembrane helix</keyword>
<feature type="transmembrane region" description="Helical" evidence="10">
    <location>
        <begin position="166"/>
        <end position="185"/>
    </location>
</feature>
<dbReference type="PROSITE" id="PS50893">
    <property type="entry name" value="ABC_TRANSPORTER_2"/>
    <property type="match status" value="1"/>
</dbReference>
<evidence type="ECO:0000256" key="4">
    <source>
        <dbReference type="ARBA" id="ARBA00022692"/>
    </source>
</evidence>
<dbReference type="Gene3D" id="1.20.1560.10">
    <property type="entry name" value="ABC transporter type 1, transmembrane domain"/>
    <property type="match status" value="1"/>
</dbReference>
<evidence type="ECO:0000256" key="2">
    <source>
        <dbReference type="ARBA" id="ARBA00022448"/>
    </source>
</evidence>
<evidence type="ECO:0000256" key="10">
    <source>
        <dbReference type="SAM" id="Phobius"/>
    </source>
</evidence>